<accession>A0A6A5Y235</accession>
<evidence type="ECO:0000256" key="1">
    <source>
        <dbReference type="SAM" id="MobiDB-lite"/>
    </source>
</evidence>
<feature type="domain" description="F-box" evidence="2">
    <location>
        <begin position="9"/>
        <end position="58"/>
    </location>
</feature>
<gene>
    <name evidence="3" type="ORF">BU24DRAFT_458378</name>
</gene>
<sequence length="479" mass="55452">MAAAQPAPPAAFNILPIEINKLVLCFLDSDQDIVNFSSVCRSTYYAVNGDNNSFWRTRFRERYAYDASFSNGQMKIKYKTRTRLLKKGITMKFNREWTKSEKKLIWHLKDMINESFQGGTRMDEEDGAMRCPNQIEIIKFVLSSNHFLSIKGFANRIPEGFESDMDRMLEAVRIMCAQLLIEDIGDSYDILPFEDSQCAVYAHVKEVPMFYGQYKHTINMNWILDCMNFFHHHIVKPELGTLYDAMEYFPWGDRPSAWQSRLEEGCRPLSRHWKGTYSYLDERERNHIRDPNKRRGTIFEDKHIELGPSCIQDLEFEVNDSLKFEWPHYYEERLRSLTSTSMPPVTLAQHKTYRNIDNLPTALRISGEGSDQGDDFFASGWVNALPRQGGIPGWQRITLMKHFLPLDQGEMDDLWAYEGVVLPGGRLIIGRWWFASGDLDDPHYAHNSGPFLLWAVDEVPSDSEGSEDLPTDDDGEDDA</sequence>
<dbReference type="RefSeq" id="XP_033386963.1">
    <property type="nucleotide sequence ID" value="XM_033531626.1"/>
</dbReference>
<dbReference type="Proteomes" id="UP000799778">
    <property type="component" value="Unassembled WGS sequence"/>
</dbReference>
<feature type="region of interest" description="Disordered" evidence="1">
    <location>
        <begin position="459"/>
        <end position="479"/>
    </location>
</feature>
<dbReference type="GeneID" id="54289023"/>
<evidence type="ECO:0000259" key="2">
    <source>
        <dbReference type="PROSITE" id="PS50181"/>
    </source>
</evidence>
<evidence type="ECO:0000313" key="3">
    <source>
        <dbReference type="EMBL" id="KAF2018624.1"/>
    </source>
</evidence>
<dbReference type="InterPro" id="IPR036047">
    <property type="entry name" value="F-box-like_dom_sf"/>
</dbReference>
<dbReference type="AlphaFoldDB" id="A0A6A5Y235"/>
<reference evidence="3" key="1">
    <citation type="journal article" date="2020" name="Stud. Mycol.">
        <title>101 Dothideomycetes genomes: a test case for predicting lifestyles and emergence of pathogens.</title>
        <authorList>
            <person name="Haridas S."/>
            <person name="Albert R."/>
            <person name="Binder M."/>
            <person name="Bloem J."/>
            <person name="Labutti K."/>
            <person name="Salamov A."/>
            <person name="Andreopoulos B."/>
            <person name="Baker S."/>
            <person name="Barry K."/>
            <person name="Bills G."/>
            <person name="Bluhm B."/>
            <person name="Cannon C."/>
            <person name="Castanera R."/>
            <person name="Culley D."/>
            <person name="Daum C."/>
            <person name="Ezra D."/>
            <person name="Gonzalez J."/>
            <person name="Henrissat B."/>
            <person name="Kuo A."/>
            <person name="Liang C."/>
            <person name="Lipzen A."/>
            <person name="Lutzoni F."/>
            <person name="Magnuson J."/>
            <person name="Mondo S."/>
            <person name="Nolan M."/>
            <person name="Ohm R."/>
            <person name="Pangilinan J."/>
            <person name="Park H.-J."/>
            <person name="Ramirez L."/>
            <person name="Alfaro M."/>
            <person name="Sun H."/>
            <person name="Tritt A."/>
            <person name="Yoshinaga Y."/>
            <person name="Zwiers L.-H."/>
            <person name="Turgeon B."/>
            <person name="Goodwin S."/>
            <person name="Spatafora J."/>
            <person name="Crous P."/>
            <person name="Grigoriev I."/>
        </authorList>
    </citation>
    <scope>NUCLEOTIDE SEQUENCE</scope>
    <source>
        <strain evidence="3">CBS 175.79</strain>
    </source>
</reference>
<proteinExistence type="predicted"/>
<organism evidence="3 4">
    <name type="scientific">Aaosphaeria arxii CBS 175.79</name>
    <dbReference type="NCBI Taxonomy" id="1450172"/>
    <lineage>
        <taxon>Eukaryota</taxon>
        <taxon>Fungi</taxon>
        <taxon>Dikarya</taxon>
        <taxon>Ascomycota</taxon>
        <taxon>Pezizomycotina</taxon>
        <taxon>Dothideomycetes</taxon>
        <taxon>Pleosporomycetidae</taxon>
        <taxon>Pleosporales</taxon>
        <taxon>Pleosporales incertae sedis</taxon>
        <taxon>Aaosphaeria</taxon>
    </lineage>
</organism>
<dbReference type="EMBL" id="ML978067">
    <property type="protein sequence ID" value="KAF2018624.1"/>
    <property type="molecule type" value="Genomic_DNA"/>
</dbReference>
<name>A0A6A5Y235_9PLEO</name>
<dbReference type="PROSITE" id="PS50181">
    <property type="entry name" value="FBOX"/>
    <property type="match status" value="1"/>
</dbReference>
<protein>
    <recommendedName>
        <fullName evidence="2">F-box domain-containing protein</fullName>
    </recommendedName>
</protein>
<dbReference type="SUPFAM" id="SSF81383">
    <property type="entry name" value="F-box domain"/>
    <property type="match status" value="1"/>
</dbReference>
<evidence type="ECO:0000313" key="4">
    <source>
        <dbReference type="Proteomes" id="UP000799778"/>
    </source>
</evidence>
<keyword evidence="4" id="KW-1185">Reference proteome</keyword>
<dbReference type="OrthoDB" id="3971593at2759"/>
<dbReference type="InterPro" id="IPR001810">
    <property type="entry name" value="F-box_dom"/>
</dbReference>